<name>A0A2P1CEW5_9CAUD</name>
<accession>A0A2P1CEW5</accession>
<keyword evidence="3" id="KW-1185">Reference proteome</keyword>
<reference evidence="2 3" key="1">
    <citation type="submission" date="2018-02" db="EMBL/GenBank/DDBJ databases">
        <authorList>
            <person name="Ashman T.L."/>
            <person name="Iles K.S."/>
            <person name="Zack K.M."/>
            <person name="Garlena R.A."/>
            <person name="Russell D.A."/>
            <person name="Pope W.H."/>
            <person name="Jacobs-Sera D."/>
            <person name="Hatfull G.F."/>
        </authorList>
    </citation>
    <scope>NUCLEOTIDE SEQUENCE [LARGE SCALE GENOMIC DNA]</scope>
</reference>
<dbReference type="GeneID" id="40100991"/>
<evidence type="ECO:0000256" key="1">
    <source>
        <dbReference type="SAM" id="MobiDB-lite"/>
    </source>
</evidence>
<feature type="region of interest" description="Disordered" evidence="1">
    <location>
        <begin position="119"/>
        <end position="140"/>
    </location>
</feature>
<sequence>MAAMEDLEALLQNLPGYSLITVSMKQAALDGALVPDSFLIWPGEEGYEVTYDVYFAALSLLGFLQAQPVIRQSSSEGTSVAVDAPNWGALTSYYRSQSRIVQASGNTVLTRVAIPEGPHVRKTDMSGRGTHYGDVDTDLG</sequence>
<evidence type="ECO:0000313" key="2">
    <source>
        <dbReference type="EMBL" id="AVJ49757.1"/>
    </source>
</evidence>
<organism evidence="2 3">
    <name type="scientific">Microbacterium phage Golden</name>
    <dbReference type="NCBI Taxonomy" id="2099624"/>
    <lineage>
        <taxon>Viruses</taxon>
        <taxon>Duplodnaviria</taxon>
        <taxon>Heunggongvirae</taxon>
        <taxon>Uroviricota</taxon>
        <taxon>Caudoviricetes</taxon>
        <taxon>Kojivirus</taxon>
        <taxon>Kojivirus golden</taxon>
    </lineage>
</organism>
<proteinExistence type="predicted"/>
<protein>
    <submittedName>
        <fullName evidence="2">Uncharacterized protein</fullName>
    </submittedName>
</protein>
<dbReference type="OrthoDB" id="16741at10239"/>
<dbReference type="KEGG" id="vg:40100991"/>
<dbReference type="Proteomes" id="UP000241292">
    <property type="component" value="Segment"/>
</dbReference>
<evidence type="ECO:0000313" key="3">
    <source>
        <dbReference type="Proteomes" id="UP000241292"/>
    </source>
</evidence>
<gene>
    <name evidence="2" type="primary">9</name>
    <name evidence="2" type="ORF">PBI_GOLDEN_9</name>
</gene>
<dbReference type="RefSeq" id="YP_009624150.1">
    <property type="nucleotide sequence ID" value="NC_042117.1"/>
</dbReference>
<dbReference type="EMBL" id="MG925343">
    <property type="protein sequence ID" value="AVJ49757.1"/>
    <property type="molecule type" value="Genomic_DNA"/>
</dbReference>